<organism evidence="2 3">
    <name type="scientific">Novosphingobium ginsenosidimutans</name>
    <dbReference type="NCBI Taxonomy" id="1176536"/>
    <lineage>
        <taxon>Bacteria</taxon>
        <taxon>Pseudomonadati</taxon>
        <taxon>Pseudomonadota</taxon>
        <taxon>Alphaproteobacteria</taxon>
        <taxon>Sphingomonadales</taxon>
        <taxon>Sphingomonadaceae</taxon>
        <taxon>Novosphingobium</taxon>
    </lineage>
</organism>
<proteinExistence type="predicted"/>
<accession>A0A5B8S4K5</accession>
<evidence type="ECO:0000313" key="3">
    <source>
        <dbReference type="Proteomes" id="UP000321172"/>
    </source>
</evidence>
<keyword evidence="1" id="KW-0732">Signal</keyword>
<feature type="chain" id="PRO_5022833058" evidence="1">
    <location>
        <begin position="23"/>
        <end position="134"/>
    </location>
</feature>
<dbReference type="RefSeq" id="WP_147090034.1">
    <property type="nucleotide sequence ID" value="NZ_BAABJD010000001.1"/>
</dbReference>
<feature type="signal peptide" evidence="1">
    <location>
        <begin position="1"/>
        <end position="22"/>
    </location>
</feature>
<dbReference type="Proteomes" id="UP000321172">
    <property type="component" value="Chromosome"/>
</dbReference>
<evidence type="ECO:0000313" key="2">
    <source>
        <dbReference type="EMBL" id="QEA16002.1"/>
    </source>
</evidence>
<dbReference type="EMBL" id="CP042345">
    <property type="protein sequence ID" value="QEA16002.1"/>
    <property type="molecule type" value="Genomic_DNA"/>
</dbReference>
<name>A0A5B8S4K5_9SPHN</name>
<reference evidence="2 3" key="1">
    <citation type="journal article" date="2013" name="J. Microbiol. Biotechnol.">
        <title>Novosphingobium ginsenosidimutans sp. nov., with the ability to convert ginsenoside.</title>
        <authorList>
            <person name="Kim J.K."/>
            <person name="He D."/>
            <person name="Liu Q.M."/>
            <person name="Park H.Y."/>
            <person name="Jung M.S."/>
            <person name="Yoon M.H."/>
            <person name="Kim S.C."/>
            <person name="Im W.T."/>
        </authorList>
    </citation>
    <scope>NUCLEOTIDE SEQUENCE [LARGE SCALE GENOMIC DNA]</scope>
    <source>
        <strain evidence="2 3">FW-6</strain>
    </source>
</reference>
<dbReference type="OrthoDB" id="5956991at2"/>
<protein>
    <submittedName>
        <fullName evidence="2">Uncharacterized protein</fullName>
    </submittedName>
</protein>
<sequence>MRVLAFALAATALVAGGAAVSAKPKLTPEQRLEKLLEGRTAGKPTSCISQSDTRDLEILDGVALVYRSGTTLYVNKPRNPEDLDSDDILVIRPTGSQLCRLDMVHTVDRTGHFTTGFINLGDFVPYRRTQQAAK</sequence>
<dbReference type="AlphaFoldDB" id="A0A5B8S4K5"/>
<keyword evidence="3" id="KW-1185">Reference proteome</keyword>
<dbReference type="KEGG" id="ngf:FRF71_07565"/>
<evidence type="ECO:0000256" key="1">
    <source>
        <dbReference type="SAM" id="SignalP"/>
    </source>
</evidence>
<gene>
    <name evidence="2" type="ORF">FRF71_07565</name>
</gene>